<evidence type="ECO:0000313" key="2">
    <source>
        <dbReference type="WBParaSite" id="nRc.2.0.1.t06077-RA"/>
    </source>
</evidence>
<keyword evidence="1" id="KW-1185">Reference proteome</keyword>
<proteinExistence type="predicted"/>
<accession>A0A915HWY5</accession>
<dbReference type="Proteomes" id="UP000887565">
    <property type="component" value="Unplaced"/>
</dbReference>
<name>A0A915HWY5_ROMCU</name>
<protein>
    <submittedName>
        <fullName evidence="2">Uncharacterized protein</fullName>
    </submittedName>
</protein>
<sequence length="108" mass="11347">MTEHWTLRKRFNRDSLPGKSMTRPPQGWTSQRMPIFGDCGAVAIGKGDASMMLMSSLMACNIPPKALATVGGCFAAATGCCWAIASSVWAPVVIVDGSTATIAVGWAL</sequence>
<reference evidence="2" key="1">
    <citation type="submission" date="2022-11" db="UniProtKB">
        <authorList>
            <consortium name="WormBaseParasite"/>
        </authorList>
    </citation>
    <scope>IDENTIFICATION</scope>
</reference>
<organism evidence="1 2">
    <name type="scientific">Romanomermis culicivorax</name>
    <name type="common">Nematode worm</name>
    <dbReference type="NCBI Taxonomy" id="13658"/>
    <lineage>
        <taxon>Eukaryota</taxon>
        <taxon>Metazoa</taxon>
        <taxon>Ecdysozoa</taxon>
        <taxon>Nematoda</taxon>
        <taxon>Enoplea</taxon>
        <taxon>Dorylaimia</taxon>
        <taxon>Mermithida</taxon>
        <taxon>Mermithoidea</taxon>
        <taxon>Mermithidae</taxon>
        <taxon>Romanomermis</taxon>
    </lineage>
</organism>
<dbReference type="AlphaFoldDB" id="A0A915HWY5"/>
<dbReference type="WBParaSite" id="nRc.2.0.1.t06077-RA">
    <property type="protein sequence ID" value="nRc.2.0.1.t06077-RA"/>
    <property type="gene ID" value="nRc.2.0.1.g06077"/>
</dbReference>
<evidence type="ECO:0000313" key="1">
    <source>
        <dbReference type="Proteomes" id="UP000887565"/>
    </source>
</evidence>